<comment type="caution">
    <text evidence="2">The sequence shown here is derived from an EMBL/GenBank/DDBJ whole genome shotgun (WGS) entry which is preliminary data.</text>
</comment>
<keyword evidence="2" id="KW-0378">Hydrolase</keyword>
<accession>A0AA37S005</accession>
<dbReference type="Pfam" id="PF12697">
    <property type="entry name" value="Abhydrolase_6"/>
    <property type="match status" value="1"/>
</dbReference>
<dbReference type="InterPro" id="IPR029058">
    <property type="entry name" value="AB_hydrolase_fold"/>
</dbReference>
<reference evidence="2" key="2">
    <citation type="submission" date="2023-01" db="EMBL/GenBank/DDBJ databases">
        <title>Draft genome sequence of Paraferrimonas sedimenticola strain NBRC 101628.</title>
        <authorList>
            <person name="Sun Q."/>
            <person name="Mori K."/>
        </authorList>
    </citation>
    <scope>NUCLEOTIDE SEQUENCE</scope>
    <source>
        <strain evidence="2">NBRC 101628</strain>
    </source>
</reference>
<dbReference type="SUPFAM" id="SSF53474">
    <property type="entry name" value="alpha/beta-Hydrolases"/>
    <property type="match status" value="1"/>
</dbReference>
<evidence type="ECO:0000313" key="2">
    <source>
        <dbReference type="EMBL" id="GLP97807.1"/>
    </source>
</evidence>
<dbReference type="EMBL" id="BSNC01000011">
    <property type="protein sequence ID" value="GLP97807.1"/>
    <property type="molecule type" value="Genomic_DNA"/>
</dbReference>
<sequence>MSSQPAQKTTDYSNPKVTMLQIEGAKTPVQVFNGGADAPDQPPILFCNANGFPPGCYLDLFAELEVNCVYGAHFRPLWQDWDPKLKGIWRLLTEDLIELAEALKASDTYAGQPIRLLGHSLGATVAIMAAERRPDLFAQLLLIEPVLLPKKILIPAMIAPKSLVRKRSPLATKTLRRPHLFESKQEAFDFHRKARVFNDFSDQAMWHYVNAGVRPTDEGHYQLSYCKHWEAEFYQTPPWLWHRLGRVKVPTTGLRGEHSDTLSVSCWQQWQKLQPSAEFIELSGAGHLLAMSHPNQVARVLNQALASAS</sequence>
<dbReference type="PANTHER" id="PTHR43194">
    <property type="entry name" value="HYDROLASE ALPHA/BETA FOLD FAMILY"/>
    <property type="match status" value="1"/>
</dbReference>
<dbReference type="GO" id="GO:0016787">
    <property type="term" value="F:hydrolase activity"/>
    <property type="evidence" value="ECO:0007669"/>
    <property type="project" value="UniProtKB-KW"/>
</dbReference>
<keyword evidence="3" id="KW-1185">Reference proteome</keyword>
<gene>
    <name evidence="2" type="ORF">GCM10007895_31140</name>
</gene>
<dbReference type="Gene3D" id="3.40.50.1820">
    <property type="entry name" value="alpha/beta hydrolase"/>
    <property type="match status" value="1"/>
</dbReference>
<name>A0AA37S005_9GAMM</name>
<feature type="domain" description="AB hydrolase-1" evidence="1">
    <location>
        <begin position="94"/>
        <end position="299"/>
    </location>
</feature>
<dbReference type="InterPro" id="IPR050228">
    <property type="entry name" value="Carboxylesterase_BioH"/>
</dbReference>
<reference evidence="2" key="1">
    <citation type="journal article" date="2014" name="Int. J. Syst. Evol. Microbiol.">
        <title>Complete genome sequence of Corynebacterium casei LMG S-19264T (=DSM 44701T), isolated from a smear-ripened cheese.</title>
        <authorList>
            <consortium name="US DOE Joint Genome Institute (JGI-PGF)"/>
            <person name="Walter F."/>
            <person name="Albersmeier A."/>
            <person name="Kalinowski J."/>
            <person name="Ruckert C."/>
        </authorList>
    </citation>
    <scope>NUCLEOTIDE SEQUENCE</scope>
    <source>
        <strain evidence="2">NBRC 101628</strain>
    </source>
</reference>
<organism evidence="2 3">
    <name type="scientific">Paraferrimonas sedimenticola</name>
    <dbReference type="NCBI Taxonomy" id="375674"/>
    <lineage>
        <taxon>Bacteria</taxon>
        <taxon>Pseudomonadati</taxon>
        <taxon>Pseudomonadota</taxon>
        <taxon>Gammaproteobacteria</taxon>
        <taxon>Alteromonadales</taxon>
        <taxon>Ferrimonadaceae</taxon>
        <taxon>Paraferrimonas</taxon>
    </lineage>
</organism>
<evidence type="ECO:0000259" key="1">
    <source>
        <dbReference type="Pfam" id="PF12697"/>
    </source>
</evidence>
<dbReference type="PANTHER" id="PTHR43194:SF2">
    <property type="entry name" value="PEROXISOMAL MEMBRANE PROTEIN LPX1"/>
    <property type="match status" value="1"/>
</dbReference>
<dbReference type="AlphaFoldDB" id="A0AA37S005"/>
<dbReference type="RefSeq" id="WP_095507119.1">
    <property type="nucleotide sequence ID" value="NZ_BSNC01000011.1"/>
</dbReference>
<dbReference type="Proteomes" id="UP001161422">
    <property type="component" value="Unassembled WGS sequence"/>
</dbReference>
<proteinExistence type="predicted"/>
<dbReference type="InterPro" id="IPR000073">
    <property type="entry name" value="AB_hydrolase_1"/>
</dbReference>
<protein>
    <submittedName>
        <fullName evidence="2">Alpha/beta hydrolase</fullName>
    </submittedName>
</protein>
<evidence type="ECO:0000313" key="3">
    <source>
        <dbReference type="Proteomes" id="UP001161422"/>
    </source>
</evidence>